<reference evidence="2 3" key="1">
    <citation type="submission" date="2016-03" db="EMBL/GenBank/DDBJ databases">
        <authorList>
            <person name="Ploux O."/>
        </authorList>
    </citation>
    <scope>NUCLEOTIDE SEQUENCE [LARGE SCALE GENOMIC DNA]</scope>
    <source>
        <strain evidence="2 3">UAMH 11012</strain>
    </source>
</reference>
<gene>
    <name evidence="2" type="ORF">PAC_07840</name>
</gene>
<evidence type="ECO:0000256" key="1">
    <source>
        <dbReference type="SAM" id="MobiDB-lite"/>
    </source>
</evidence>
<dbReference type="AlphaFoldDB" id="A0A1L7WYX5"/>
<accession>A0A1L7WYX5</accession>
<protein>
    <submittedName>
        <fullName evidence="2">Uncharacterized protein</fullName>
    </submittedName>
</protein>
<feature type="compositionally biased region" description="Low complexity" evidence="1">
    <location>
        <begin position="32"/>
        <end position="41"/>
    </location>
</feature>
<feature type="region of interest" description="Disordered" evidence="1">
    <location>
        <begin position="442"/>
        <end position="469"/>
    </location>
</feature>
<evidence type="ECO:0000313" key="2">
    <source>
        <dbReference type="EMBL" id="CZR57950.1"/>
    </source>
</evidence>
<feature type="compositionally biased region" description="Low complexity" evidence="1">
    <location>
        <begin position="1"/>
        <end position="10"/>
    </location>
</feature>
<dbReference type="PANTHER" id="PTHR42085:SF2">
    <property type="entry name" value="F-BOX DOMAIN-CONTAINING PROTEIN"/>
    <property type="match status" value="1"/>
</dbReference>
<dbReference type="InterPro" id="IPR038883">
    <property type="entry name" value="AN11006-like"/>
</dbReference>
<evidence type="ECO:0000313" key="3">
    <source>
        <dbReference type="Proteomes" id="UP000184330"/>
    </source>
</evidence>
<keyword evidence="3" id="KW-1185">Reference proteome</keyword>
<dbReference type="Proteomes" id="UP000184330">
    <property type="component" value="Unassembled WGS sequence"/>
</dbReference>
<dbReference type="PANTHER" id="PTHR42085">
    <property type="entry name" value="F-BOX DOMAIN-CONTAINING PROTEIN"/>
    <property type="match status" value="1"/>
</dbReference>
<dbReference type="STRING" id="576137.A0A1L7WYX5"/>
<sequence length="469" mass="53328">MPPKKAPVAAKPRKTRAASKPTTDPATKKKATSTPKAPKTPKQLKRRQAPSTSPSLEEVAPWDRNITTQAQREKKRFRLSMATMNDDIDEEYLNNLAKNLIGESRDTWGIPEQQPIKALVGKKQRARRVPNAFQDAEDRWLSMMEEMQSLQPVKKLIRSNSPNRSPILRLALEVREEIYKYLLIYPKPIMVKQDWTAVERNPYVGHNIIFVCKQFAIEASAFVYRNNTFQALLRNLAYQFRLLDAPALLPTIYHSNLRNLVIDCSHDCWNLDWHKKTAKGIAALAKANAVISSLTLVMSPQRIGMSTTALGVERTPITFADFLWYHGPLMTAIRKLAPRVLKIITKKGAIKRFGMEVDMRYLQAGRLEVGPLANRDTIWIRKRRITLVEVQLMSLKDRFEEIFVDDERAVATGRCTLLADDKAVLHQMAALREMISHHHDLAAGEGGEMEEPIEISSRSSSEEPSDSEQ</sequence>
<feature type="region of interest" description="Disordered" evidence="1">
    <location>
        <begin position="1"/>
        <end position="69"/>
    </location>
</feature>
<dbReference type="OrthoDB" id="5413827at2759"/>
<dbReference type="EMBL" id="FJOG01000011">
    <property type="protein sequence ID" value="CZR57950.1"/>
    <property type="molecule type" value="Genomic_DNA"/>
</dbReference>
<organism evidence="2 3">
    <name type="scientific">Phialocephala subalpina</name>
    <dbReference type="NCBI Taxonomy" id="576137"/>
    <lineage>
        <taxon>Eukaryota</taxon>
        <taxon>Fungi</taxon>
        <taxon>Dikarya</taxon>
        <taxon>Ascomycota</taxon>
        <taxon>Pezizomycotina</taxon>
        <taxon>Leotiomycetes</taxon>
        <taxon>Helotiales</taxon>
        <taxon>Mollisiaceae</taxon>
        <taxon>Phialocephala</taxon>
        <taxon>Phialocephala fortinii species complex</taxon>
    </lineage>
</organism>
<proteinExistence type="predicted"/>
<name>A0A1L7WYX5_9HELO</name>